<keyword evidence="4" id="KW-1185">Reference proteome</keyword>
<feature type="region of interest" description="Disordered" evidence="1">
    <location>
        <begin position="95"/>
        <end position="121"/>
    </location>
</feature>
<dbReference type="Proteomes" id="UP000199445">
    <property type="component" value="Unassembled WGS sequence"/>
</dbReference>
<feature type="chain" id="PRO_5011739147" description="LTXXQ motif family protein" evidence="2">
    <location>
        <begin position="27"/>
        <end position="121"/>
    </location>
</feature>
<dbReference type="OrthoDB" id="6372011at2"/>
<feature type="signal peptide" evidence="2">
    <location>
        <begin position="1"/>
        <end position="26"/>
    </location>
</feature>
<dbReference type="InterPro" id="IPR036910">
    <property type="entry name" value="HMG_box_dom_sf"/>
</dbReference>
<organism evidence="3 4">
    <name type="scientific">Marinobacter persicus</name>
    <dbReference type="NCBI Taxonomy" id="930118"/>
    <lineage>
        <taxon>Bacteria</taxon>
        <taxon>Pseudomonadati</taxon>
        <taxon>Pseudomonadota</taxon>
        <taxon>Gammaproteobacteria</taxon>
        <taxon>Pseudomonadales</taxon>
        <taxon>Marinobacteraceae</taxon>
        <taxon>Marinobacter</taxon>
    </lineage>
</organism>
<reference evidence="3 4" key="1">
    <citation type="submission" date="2016-10" db="EMBL/GenBank/DDBJ databases">
        <authorList>
            <person name="de Groot N.N."/>
        </authorList>
    </citation>
    <scope>NUCLEOTIDE SEQUENCE [LARGE SCALE GENOMIC DNA]</scope>
    <source>
        <strain evidence="3 4">IBRC-M 10445</strain>
    </source>
</reference>
<proteinExistence type="predicted"/>
<dbReference type="EMBL" id="FOSC01000001">
    <property type="protein sequence ID" value="SFJ26770.1"/>
    <property type="molecule type" value="Genomic_DNA"/>
</dbReference>
<evidence type="ECO:0000313" key="3">
    <source>
        <dbReference type="EMBL" id="SFJ26770.1"/>
    </source>
</evidence>
<keyword evidence="2" id="KW-0732">Signal</keyword>
<evidence type="ECO:0000256" key="2">
    <source>
        <dbReference type="SAM" id="SignalP"/>
    </source>
</evidence>
<feature type="region of interest" description="Disordered" evidence="1">
    <location>
        <begin position="46"/>
        <end position="73"/>
    </location>
</feature>
<dbReference type="SUPFAM" id="SSF47095">
    <property type="entry name" value="HMG-box"/>
    <property type="match status" value="1"/>
</dbReference>
<accession>A0A1I3PZC1</accession>
<protein>
    <recommendedName>
        <fullName evidence="5">LTXXQ motif family protein</fullName>
    </recommendedName>
</protein>
<evidence type="ECO:0000313" key="4">
    <source>
        <dbReference type="Proteomes" id="UP000199445"/>
    </source>
</evidence>
<dbReference type="RefSeq" id="WP_091700808.1">
    <property type="nucleotide sequence ID" value="NZ_BMYN01000011.1"/>
</dbReference>
<evidence type="ECO:0008006" key="5">
    <source>
        <dbReference type="Google" id="ProtNLM"/>
    </source>
</evidence>
<gene>
    <name evidence="3" type="ORF">SAMN05216429_101355</name>
</gene>
<sequence>MKRNASVITAGLLTAALMAASPFALADHHGKNKQGGKWDKQEMCENFREGKGPFNREERREAMEERRAEMADRLKLTDEQREIWAQMHAEQREKYQQRMQQWQEKMEQRCGENSDRGNNRK</sequence>
<feature type="compositionally biased region" description="Basic and acidic residues" evidence="1">
    <location>
        <begin position="104"/>
        <end position="121"/>
    </location>
</feature>
<name>A0A1I3PZC1_9GAMM</name>
<evidence type="ECO:0000256" key="1">
    <source>
        <dbReference type="SAM" id="MobiDB-lite"/>
    </source>
</evidence>
<dbReference type="AlphaFoldDB" id="A0A1I3PZC1"/>